<evidence type="ECO:0000256" key="1">
    <source>
        <dbReference type="SAM" id="MobiDB-lite"/>
    </source>
</evidence>
<feature type="region of interest" description="Disordered" evidence="1">
    <location>
        <begin position="196"/>
        <end position="216"/>
    </location>
</feature>
<feature type="domain" description="Transposase IS110-like N-terminal" evidence="2">
    <location>
        <begin position="39"/>
        <end position="186"/>
    </location>
</feature>
<evidence type="ECO:0000313" key="4">
    <source>
        <dbReference type="Proteomes" id="UP000237350"/>
    </source>
</evidence>
<evidence type="ECO:0000259" key="2">
    <source>
        <dbReference type="Pfam" id="PF01548"/>
    </source>
</evidence>
<dbReference type="GO" id="GO:0003677">
    <property type="term" value="F:DNA binding"/>
    <property type="evidence" value="ECO:0007669"/>
    <property type="project" value="InterPro"/>
</dbReference>
<name>A0A2S4JFL7_9SPIO</name>
<dbReference type="InterPro" id="IPR047650">
    <property type="entry name" value="Transpos_IS110"/>
</dbReference>
<dbReference type="Pfam" id="PF01548">
    <property type="entry name" value="DEDD_Tnp_IS110"/>
    <property type="match status" value="1"/>
</dbReference>
<dbReference type="AlphaFoldDB" id="A0A2S4JFL7"/>
<evidence type="ECO:0000313" key="3">
    <source>
        <dbReference type="EMBL" id="POQ98344.1"/>
    </source>
</evidence>
<dbReference type="GO" id="GO:0004803">
    <property type="term" value="F:transposase activity"/>
    <property type="evidence" value="ECO:0007669"/>
    <property type="project" value="InterPro"/>
</dbReference>
<protein>
    <recommendedName>
        <fullName evidence="2">Transposase IS110-like N-terminal domain-containing protein</fullName>
    </recommendedName>
</protein>
<comment type="caution">
    <text evidence="3">The sequence shown here is derived from an EMBL/GenBank/DDBJ whole genome shotgun (WGS) entry which is preliminary data.</text>
</comment>
<organism evidence="3 4">
    <name type="scientific">Alkalispirochaeta sphaeroplastigenens</name>
    <dbReference type="NCBI Taxonomy" id="1187066"/>
    <lineage>
        <taxon>Bacteria</taxon>
        <taxon>Pseudomonadati</taxon>
        <taxon>Spirochaetota</taxon>
        <taxon>Spirochaetia</taxon>
        <taxon>Spirochaetales</taxon>
        <taxon>Spirochaetaceae</taxon>
        <taxon>Alkalispirochaeta</taxon>
    </lineage>
</organism>
<keyword evidence="4" id="KW-1185">Reference proteome</keyword>
<gene>
    <name evidence="3" type="ORF">AU468_13380</name>
</gene>
<dbReference type="EMBL" id="LPWH01000123">
    <property type="protein sequence ID" value="POQ98344.1"/>
    <property type="molecule type" value="Genomic_DNA"/>
</dbReference>
<sequence>MRVVSAAHEDLQGRIGEWHDPPHRTLAQTGTRRFEMVNVGIDLHKSQFTVFWRQDNGNDVFERYATSEDGYRRFEVALKAVQDRGEAVRAAVESTGNTRYFKNRIERCGVPVRVVNTAKFKVVTESVKKTDRHDAATLAEFLENDMLPVARLCSPESEELRRVLKTRTALVRTIVTVKNQMHGLLTCLGITTKRGELQSKRERRRRSGRLPTTSNGMRRRVSMRRMPGWFHGFRTRMRRSTMRESPAGDRLS</sequence>
<dbReference type="Proteomes" id="UP000237350">
    <property type="component" value="Unassembled WGS sequence"/>
</dbReference>
<dbReference type="PANTHER" id="PTHR33055">
    <property type="entry name" value="TRANSPOSASE FOR INSERTION SEQUENCE ELEMENT IS1111A"/>
    <property type="match status" value="1"/>
</dbReference>
<dbReference type="InterPro" id="IPR002525">
    <property type="entry name" value="Transp_IS110-like_N"/>
</dbReference>
<proteinExistence type="predicted"/>
<accession>A0A2S4JFL7</accession>
<dbReference type="PANTHER" id="PTHR33055:SF17">
    <property type="entry name" value="THIRD ORF IN TRANSPOSON ISC1491"/>
    <property type="match status" value="1"/>
</dbReference>
<reference evidence="4" key="1">
    <citation type="submission" date="2015-12" db="EMBL/GenBank/DDBJ databases">
        <authorList>
            <person name="Lodha T.D."/>
            <person name="Chintalapati S."/>
            <person name="Chintalapati V.R."/>
            <person name="Sravanthi T."/>
        </authorList>
    </citation>
    <scope>NUCLEOTIDE SEQUENCE [LARGE SCALE GENOMIC DNA]</scope>
    <source>
        <strain evidence="4">JC133</strain>
    </source>
</reference>
<dbReference type="GO" id="GO:0006313">
    <property type="term" value="P:DNA transposition"/>
    <property type="evidence" value="ECO:0007669"/>
    <property type="project" value="InterPro"/>
</dbReference>